<comment type="similarity">
    <text evidence="2">Belongs to the acyl-CoA dehydrogenase family.</text>
</comment>
<dbReference type="Gene3D" id="1.10.540.10">
    <property type="entry name" value="Acyl-CoA dehydrogenase/oxidase, N-terminal domain"/>
    <property type="match status" value="1"/>
</dbReference>
<evidence type="ECO:0000259" key="6">
    <source>
        <dbReference type="Pfam" id="PF00441"/>
    </source>
</evidence>
<dbReference type="InterPro" id="IPR036250">
    <property type="entry name" value="AcylCo_DH-like_C"/>
</dbReference>
<reference evidence="7" key="1">
    <citation type="journal article" date="2021" name="PeerJ">
        <title>Extensive microbial diversity within the chicken gut microbiome revealed by metagenomics and culture.</title>
        <authorList>
            <person name="Gilroy R."/>
            <person name="Ravi A."/>
            <person name="Getino M."/>
            <person name="Pursley I."/>
            <person name="Horton D.L."/>
            <person name="Alikhan N.F."/>
            <person name="Baker D."/>
            <person name="Gharbi K."/>
            <person name="Hall N."/>
            <person name="Watson M."/>
            <person name="Adriaenssens E.M."/>
            <person name="Foster-Nyarko E."/>
            <person name="Jarju S."/>
            <person name="Secka A."/>
            <person name="Antonio M."/>
            <person name="Oren A."/>
            <person name="Chaudhuri R.R."/>
            <person name="La Ragione R."/>
            <person name="Hildebrand F."/>
            <person name="Pallen M.J."/>
        </authorList>
    </citation>
    <scope>NUCLEOTIDE SEQUENCE</scope>
    <source>
        <strain evidence="7">ChiGjej1B1-18357</strain>
    </source>
</reference>
<organism evidence="7 8">
    <name type="scientific">Dietzia timorensis</name>
    <dbReference type="NCBI Taxonomy" id="499555"/>
    <lineage>
        <taxon>Bacteria</taxon>
        <taxon>Bacillati</taxon>
        <taxon>Actinomycetota</taxon>
        <taxon>Actinomycetes</taxon>
        <taxon>Mycobacteriales</taxon>
        <taxon>Dietziaceae</taxon>
        <taxon>Dietzia</taxon>
    </lineage>
</organism>
<dbReference type="SUPFAM" id="SSF47203">
    <property type="entry name" value="Acyl-CoA dehydrogenase C-terminal domain-like"/>
    <property type="match status" value="1"/>
</dbReference>
<dbReference type="Gene3D" id="1.20.140.10">
    <property type="entry name" value="Butyryl-CoA Dehydrogenase, subunit A, domain 3"/>
    <property type="match status" value="1"/>
</dbReference>
<dbReference type="PANTHER" id="PTHR43884">
    <property type="entry name" value="ACYL-COA DEHYDROGENASE"/>
    <property type="match status" value="1"/>
</dbReference>
<dbReference type="GO" id="GO:0050660">
    <property type="term" value="F:flavin adenine dinucleotide binding"/>
    <property type="evidence" value="ECO:0007669"/>
    <property type="project" value="InterPro"/>
</dbReference>
<keyword evidence="3" id="KW-0285">Flavoprotein</keyword>
<comment type="caution">
    <text evidence="7">The sequence shown here is derived from an EMBL/GenBank/DDBJ whole genome shotgun (WGS) entry which is preliminary data.</text>
</comment>
<dbReference type="GO" id="GO:0003995">
    <property type="term" value="F:acyl-CoA dehydrogenase activity"/>
    <property type="evidence" value="ECO:0007669"/>
    <property type="project" value="TreeGrafter"/>
</dbReference>
<dbReference type="InterPro" id="IPR009075">
    <property type="entry name" value="AcylCo_DH/oxidase_C"/>
</dbReference>
<dbReference type="SUPFAM" id="SSF56645">
    <property type="entry name" value="Acyl-CoA dehydrogenase NM domain-like"/>
    <property type="match status" value="1"/>
</dbReference>
<proteinExistence type="inferred from homology"/>
<gene>
    <name evidence="7" type="ORF">K8V11_06850</name>
</gene>
<evidence type="ECO:0000313" key="8">
    <source>
        <dbReference type="Proteomes" id="UP000776650"/>
    </source>
</evidence>
<evidence type="ECO:0000256" key="2">
    <source>
        <dbReference type="ARBA" id="ARBA00009347"/>
    </source>
</evidence>
<dbReference type="Proteomes" id="UP000776650">
    <property type="component" value="Unassembled WGS sequence"/>
</dbReference>
<dbReference type="PANTHER" id="PTHR43884:SF20">
    <property type="entry name" value="ACYL-COA DEHYDROGENASE FADE28"/>
    <property type="match status" value="1"/>
</dbReference>
<dbReference type="InterPro" id="IPR037069">
    <property type="entry name" value="AcylCoA_DH/ox_N_sf"/>
</dbReference>
<evidence type="ECO:0000256" key="3">
    <source>
        <dbReference type="ARBA" id="ARBA00022630"/>
    </source>
</evidence>
<evidence type="ECO:0000313" key="7">
    <source>
        <dbReference type="EMBL" id="HJE90710.1"/>
    </source>
</evidence>
<evidence type="ECO:0000256" key="1">
    <source>
        <dbReference type="ARBA" id="ARBA00001974"/>
    </source>
</evidence>
<accession>A0A921JXX8</accession>
<dbReference type="EMBL" id="DYXM01000126">
    <property type="protein sequence ID" value="HJE90710.1"/>
    <property type="molecule type" value="Genomic_DNA"/>
</dbReference>
<comment type="cofactor">
    <cofactor evidence="1">
        <name>FAD</name>
        <dbReference type="ChEBI" id="CHEBI:57692"/>
    </cofactor>
</comment>
<feature type="domain" description="Acyl-CoA dehydrogenase/oxidase C-terminal" evidence="6">
    <location>
        <begin position="226"/>
        <end position="364"/>
    </location>
</feature>
<evidence type="ECO:0000256" key="5">
    <source>
        <dbReference type="ARBA" id="ARBA00023002"/>
    </source>
</evidence>
<reference evidence="7" key="2">
    <citation type="submission" date="2021-09" db="EMBL/GenBank/DDBJ databases">
        <authorList>
            <person name="Gilroy R."/>
        </authorList>
    </citation>
    <scope>NUCLEOTIDE SEQUENCE</scope>
    <source>
        <strain evidence="7">ChiGjej1B1-18357</strain>
    </source>
</reference>
<dbReference type="InterPro" id="IPR009100">
    <property type="entry name" value="AcylCoA_DH/oxidase_NM_dom_sf"/>
</dbReference>
<evidence type="ECO:0000256" key="4">
    <source>
        <dbReference type="ARBA" id="ARBA00022827"/>
    </source>
</evidence>
<protein>
    <submittedName>
        <fullName evidence="7">Acyl-CoA/acyl-ACP dehydrogenase</fullName>
    </submittedName>
</protein>
<dbReference type="RefSeq" id="WP_303911982.1">
    <property type="nucleotide sequence ID" value="NZ_DYXM01000126.1"/>
</dbReference>
<keyword evidence="4" id="KW-0274">FAD</keyword>
<dbReference type="AlphaFoldDB" id="A0A921JXX8"/>
<sequence length="374" mass="38954">MEFRPTGDVRELADLVRQLCSARGGENTLAELDVRFGPGTESAGTHRANSRLNEQLWSGLVDAGVPLALSPVAAGGDGLGVTAAAYVFYELGRALAPVPLDSAVAAARALAAAGDAENARAVAGGELIAAVPDSPTGFEAGTDERAMGSDVILHSVPWAPAADLLCEPVAGGVRVYRLSVDGVNVERLVPVDFSCAGRVTISAEAASAADRFTVSAEAAEFEALRRRVHLAAHQWGVLDAALERTARYASERNQFGRPIGTFQGVSGRLADGLIDVDAVRLSTLRAADELDNCRGVPGPAAHTAVATAHFWASEAAHRVAHTAVHIHGGTGLDRSEPLHRYFLAAKTGEFRLGGATAQLADLGRTLVKHGDPWA</sequence>
<name>A0A921JXX8_9ACTN</name>
<dbReference type="Pfam" id="PF00441">
    <property type="entry name" value="Acyl-CoA_dh_1"/>
    <property type="match status" value="1"/>
</dbReference>
<keyword evidence="5" id="KW-0560">Oxidoreductase</keyword>